<feature type="compositionally biased region" description="Low complexity" evidence="1">
    <location>
        <begin position="258"/>
        <end position="355"/>
    </location>
</feature>
<keyword evidence="4" id="KW-1185">Reference proteome</keyword>
<reference evidence="3" key="1">
    <citation type="submission" date="2022-01" db="EMBL/GenBank/DDBJ databases">
        <title>Genome Sequence Resource for Two Populations of Ditylenchus destructor, the Migratory Endoparasitic Phytonematode.</title>
        <authorList>
            <person name="Zhang H."/>
            <person name="Lin R."/>
            <person name="Xie B."/>
        </authorList>
    </citation>
    <scope>NUCLEOTIDE SEQUENCE</scope>
    <source>
        <strain evidence="3">BazhouSP</strain>
    </source>
</reference>
<feature type="chain" id="PRO_5042186697" evidence="2">
    <location>
        <begin position="25"/>
        <end position="458"/>
    </location>
</feature>
<name>A0AAD4QVK5_9BILA</name>
<dbReference type="AlphaFoldDB" id="A0AAD4QVK5"/>
<protein>
    <submittedName>
        <fullName evidence="3">Uncharacterized protein</fullName>
    </submittedName>
</protein>
<feature type="signal peptide" evidence="2">
    <location>
        <begin position="1"/>
        <end position="24"/>
    </location>
</feature>
<evidence type="ECO:0000256" key="2">
    <source>
        <dbReference type="SAM" id="SignalP"/>
    </source>
</evidence>
<feature type="region of interest" description="Disordered" evidence="1">
    <location>
        <begin position="258"/>
        <end position="372"/>
    </location>
</feature>
<sequence length="458" mass="50021">MAPFLNLALIAFVLKLVFLRPTQSTNSESNMVELIRLIAKIGNDTDFVEDRAIPVPGFPDWATWNVYCIWKGPTKAGCVSMSETKMLAKFDTSDSANLCTDRMKEIIDCIDDRCSDEIGAEYTQRLRQIKDVGCAHLETLKQMDHCKNSHLLELRQVCNTSIRANAEPNLGDLLAQTKQINGLCTKFDRAHDCVMPVLTDKCNHVMPAETYYSSKAWAFFNFFYGVFGNPGDIEAGKLRNCKKYNKKVLLEEDFTPTTTAKSTTTSTTNAAPETTTPTTTKTTESAPTTATSTTSTTTPTSVSTKTTSTMTTEPATAISTTTEITPTKSVTTTPKLTTKPTTSQKRTTQKPTTTSNLRTVATSARTSKPTNKSTLVNDLVKSSTHKQSNVVTKETVIARSVSTLAQSSTGKQRVVNKMAEKDVVTESTETTHTTKSASASPHGLDLFLVTFVVAICFG</sequence>
<proteinExistence type="predicted"/>
<accession>A0AAD4QVK5</accession>
<evidence type="ECO:0000313" key="4">
    <source>
        <dbReference type="Proteomes" id="UP001201812"/>
    </source>
</evidence>
<organism evidence="3 4">
    <name type="scientific">Ditylenchus destructor</name>
    <dbReference type="NCBI Taxonomy" id="166010"/>
    <lineage>
        <taxon>Eukaryota</taxon>
        <taxon>Metazoa</taxon>
        <taxon>Ecdysozoa</taxon>
        <taxon>Nematoda</taxon>
        <taxon>Chromadorea</taxon>
        <taxon>Rhabditida</taxon>
        <taxon>Tylenchina</taxon>
        <taxon>Tylenchomorpha</taxon>
        <taxon>Sphaerularioidea</taxon>
        <taxon>Anguinidae</taxon>
        <taxon>Anguininae</taxon>
        <taxon>Ditylenchus</taxon>
    </lineage>
</organism>
<keyword evidence="2" id="KW-0732">Signal</keyword>
<comment type="caution">
    <text evidence="3">The sequence shown here is derived from an EMBL/GenBank/DDBJ whole genome shotgun (WGS) entry which is preliminary data.</text>
</comment>
<dbReference type="Proteomes" id="UP001201812">
    <property type="component" value="Unassembled WGS sequence"/>
</dbReference>
<gene>
    <name evidence="3" type="ORF">DdX_14448</name>
</gene>
<evidence type="ECO:0000256" key="1">
    <source>
        <dbReference type="SAM" id="MobiDB-lite"/>
    </source>
</evidence>
<feature type="compositionally biased region" description="Polar residues" evidence="1">
    <location>
        <begin position="356"/>
        <end position="372"/>
    </location>
</feature>
<evidence type="ECO:0000313" key="3">
    <source>
        <dbReference type="EMBL" id="KAI1704086.1"/>
    </source>
</evidence>
<dbReference type="EMBL" id="JAKKPZ010000072">
    <property type="protein sequence ID" value="KAI1704086.1"/>
    <property type="molecule type" value="Genomic_DNA"/>
</dbReference>